<evidence type="ECO:0000256" key="1">
    <source>
        <dbReference type="SAM" id="MobiDB-lite"/>
    </source>
</evidence>
<name>D2QY99_PIRSD</name>
<keyword evidence="2" id="KW-1133">Transmembrane helix</keyword>
<dbReference type="KEGG" id="psl:Psta_1638"/>
<feature type="transmembrane region" description="Helical" evidence="2">
    <location>
        <begin position="46"/>
        <end position="68"/>
    </location>
</feature>
<accession>D2QY99</accession>
<proteinExistence type="predicted"/>
<gene>
    <name evidence="3" type="ordered locus">Psta_1638</name>
</gene>
<evidence type="ECO:0000256" key="2">
    <source>
        <dbReference type="SAM" id="Phobius"/>
    </source>
</evidence>
<evidence type="ECO:0000313" key="4">
    <source>
        <dbReference type="Proteomes" id="UP000001887"/>
    </source>
</evidence>
<feature type="region of interest" description="Disordered" evidence="1">
    <location>
        <begin position="1"/>
        <end position="28"/>
    </location>
</feature>
<sequence>MAKSKNKLSAKSLSPKSGSSNASVAKSSGDVAGDATAIRSIVGSPALLGISVVLFATWFVFLTVVAFWG</sequence>
<keyword evidence="2" id="KW-0812">Transmembrane</keyword>
<dbReference type="STRING" id="530564.Psta_1638"/>
<keyword evidence="4" id="KW-1185">Reference proteome</keyword>
<reference evidence="3 4" key="1">
    <citation type="journal article" date="2009" name="Stand. Genomic Sci.">
        <title>Complete genome sequence of Pirellula staleyi type strain (ATCC 27377).</title>
        <authorList>
            <person name="Clum A."/>
            <person name="Tindall B.J."/>
            <person name="Sikorski J."/>
            <person name="Ivanova N."/>
            <person name="Mavrommatis K."/>
            <person name="Lucas S."/>
            <person name="Glavina del Rio T."/>
            <person name="Nolan M."/>
            <person name="Chen F."/>
            <person name="Tice H."/>
            <person name="Pitluck S."/>
            <person name="Cheng J.F."/>
            <person name="Chertkov O."/>
            <person name="Brettin T."/>
            <person name="Han C."/>
            <person name="Detter J.C."/>
            <person name="Kuske C."/>
            <person name="Bruce D."/>
            <person name="Goodwin L."/>
            <person name="Ovchinikova G."/>
            <person name="Pati A."/>
            <person name="Mikhailova N."/>
            <person name="Chen A."/>
            <person name="Palaniappan K."/>
            <person name="Land M."/>
            <person name="Hauser L."/>
            <person name="Chang Y.J."/>
            <person name="Jeffries C.D."/>
            <person name="Chain P."/>
            <person name="Rohde M."/>
            <person name="Goker M."/>
            <person name="Bristow J."/>
            <person name="Eisen J.A."/>
            <person name="Markowitz V."/>
            <person name="Hugenholtz P."/>
            <person name="Kyrpides N.C."/>
            <person name="Klenk H.P."/>
            <person name="Lapidus A."/>
        </authorList>
    </citation>
    <scope>NUCLEOTIDE SEQUENCE [LARGE SCALE GENOMIC DNA]</scope>
    <source>
        <strain evidence="4">ATCC 27377 / DSM 6068 / ICPB 4128</strain>
    </source>
</reference>
<dbReference type="Proteomes" id="UP000001887">
    <property type="component" value="Chromosome"/>
</dbReference>
<evidence type="ECO:0000313" key="3">
    <source>
        <dbReference type="EMBL" id="ADB16313.1"/>
    </source>
</evidence>
<keyword evidence="2" id="KW-0472">Membrane</keyword>
<dbReference type="HOGENOM" id="CLU_2772338_0_0_0"/>
<dbReference type="EMBL" id="CP001848">
    <property type="protein sequence ID" value="ADB16313.1"/>
    <property type="molecule type" value="Genomic_DNA"/>
</dbReference>
<organism evidence="3 4">
    <name type="scientific">Pirellula staleyi (strain ATCC 27377 / DSM 6068 / ICPB 4128)</name>
    <name type="common">Pirella staleyi</name>
    <dbReference type="NCBI Taxonomy" id="530564"/>
    <lineage>
        <taxon>Bacteria</taxon>
        <taxon>Pseudomonadati</taxon>
        <taxon>Planctomycetota</taxon>
        <taxon>Planctomycetia</taxon>
        <taxon>Pirellulales</taxon>
        <taxon>Pirellulaceae</taxon>
        <taxon>Pirellula</taxon>
    </lineage>
</organism>
<feature type="compositionally biased region" description="Low complexity" evidence="1">
    <location>
        <begin position="9"/>
        <end position="28"/>
    </location>
</feature>
<dbReference type="AlphaFoldDB" id="D2QY99"/>
<protein>
    <submittedName>
        <fullName evidence="3">Uncharacterized protein</fullName>
    </submittedName>
</protein>